<dbReference type="GO" id="GO:0050178">
    <property type="term" value="F:phenylpyruvate tautomerase activity"/>
    <property type="evidence" value="ECO:0007669"/>
    <property type="project" value="TreeGrafter"/>
</dbReference>
<accession>A0AAV1S3H4</accession>
<evidence type="ECO:0000313" key="2">
    <source>
        <dbReference type="EMBL" id="CAK7343738.1"/>
    </source>
</evidence>
<dbReference type="InterPro" id="IPR014347">
    <property type="entry name" value="Tautomerase/MIF_sf"/>
</dbReference>
<dbReference type="Proteomes" id="UP001314170">
    <property type="component" value="Unassembled WGS sequence"/>
</dbReference>
<reference evidence="2 3" key="1">
    <citation type="submission" date="2024-01" db="EMBL/GenBank/DDBJ databases">
        <authorList>
            <person name="Waweru B."/>
        </authorList>
    </citation>
    <scope>NUCLEOTIDE SEQUENCE [LARGE SCALE GENOMIC DNA]</scope>
</reference>
<sequence length="157" mass="16488">MPALNISTNVSLDGVDVSAIQTEATSKLAKIIEGKTESDVMIVLRGSIPISLGGTQEPAAFGELVSIGGLGPEVNKNLSAAIAEILETKLSIPKPTVAKIAPIIASTTWFSFSLSMTLMFPLFCRVPTLGGMVPPSKSFSFVAFKLDVINPGNFMFA</sequence>
<keyword evidence="3" id="KW-1185">Reference proteome</keyword>
<dbReference type="PANTHER" id="PTHR11954">
    <property type="entry name" value="D-DOPACHROME DECARBOXYLASE"/>
    <property type="match status" value="1"/>
</dbReference>
<protein>
    <recommendedName>
        <fullName evidence="4">Macrophage migration inhibitory factor</fullName>
    </recommendedName>
</protein>
<dbReference type="GO" id="GO:0005615">
    <property type="term" value="C:extracellular space"/>
    <property type="evidence" value="ECO:0007669"/>
    <property type="project" value="TreeGrafter"/>
</dbReference>
<name>A0AAV1S3H4_9ROSI</name>
<comment type="caution">
    <text evidence="2">The sequence shown here is derived from an EMBL/GenBank/DDBJ whole genome shotgun (WGS) entry which is preliminary data.</text>
</comment>
<organism evidence="2 3">
    <name type="scientific">Dovyalis caffra</name>
    <dbReference type="NCBI Taxonomy" id="77055"/>
    <lineage>
        <taxon>Eukaryota</taxon>
        <taxon>Viridiplantae</taxon>
        <taxon>Streptophyta</taxon>
        <taxon>Embryophyta</taxon>
        <taxon>Tracheophyta</taxon>
        <taxon>Spermatophyta</taxon>
        <taxon>Magnoliopsida</taxon>
        <taxon>eudicotyledons</taxon>
        <taxon>Gunneridae</taxon>
        <taxon>Pentapetalae</taxon>
        <taxon>rosids</taxon>
        <taxon>fabids</taxon>
        <taxon>Malpighiales</taxon>
        <taxon>Salicaceae</taxon>
        <taxon>Flacourtieae</taxon>
        <taxon>Dovyalis</taxon>
    </lineage>
</organism>
<evidence type="ECO:0000313" key="3">
    <source>
        <dbReference type="Proteomes" id="UP001314170"/>
    </source>
</evidence>
<dbReference type="Gene3D" id="3.30.429.10">
    <property type="entry name" value="Macrophage Migration Inhibitory Factor"/>
    <property type="match status" value="1"/>
</dbReference>
<evidence type="ECO:0008006" key="4">
    <source>
        <dbReference type="Google" id="ProtNLM"/>
    </source>
</evidence>
<proteinExistence type="inferred from homology"/>
<dbReference type="PANTHER" id="PTHR11954:SF46">
    <property type="entry name" value="MACROPHAGE MIGRATION INHIBITORY FACTOR HOMOLOG"/>
    <property type="match status" value="1"/>
</dbReference>
<dbReference type="AlphaFoldDB" id="A0AAV1S3H4"/>
<gene>
    <name evidence="2" type="ORF">DCAF_LOCUS17466</name>
</gene>
<dbReference type="InterPro" id="IPR001398">
    <property type="entry name" value="Macrophage_inhib_fac"/>
</dbReference>
<dbReference type="SUPFAM" id="SSF55331">
    <property type="entry name" value="Tautomerase/MIF"/>
    <property type="match status" value="1"/>
</dbReference>
<dbReference type="Pfam" id="PF01187">
    <property type="entry name" value="MIF"/>
    <property type="match status" value="1"/>
</dbReference>
<evidence type="ECO:0000256" key="1">
    <source>
        <dbReference type="ARBA" id="ARBA00005851"/>
    </source>
</evidence>
<comment type="similarity">
    <text evidence="1">Belongs to the MIF family.</text>
</comment>
<dbReference type="EMBL" id="CAWUPB010001160">
    <property type="protein sequence ID" value="CAK7343738.1"/>
    <property type="molecule type" value="Genomic_DNA"/>
</dbReference>